<keyword evidence="8" id="KW-1185">Reference proteome</keyword>
<sequence length="158" mass="17786">MMNALLEHEGGDLDLDDGMRIDRIGDAAAGDADDDSDSLDEAGQQLRFRRNNRQMALLLDAPHEPPLAAFPARGGRYLAADGPPRLRKMRSFYTMAKPSSMLHSQRPEICLLMANVTRAMREVQEDQRGEYFANYLVENMTSQNYPNGVGLPQRWGQF</sequence>
<comment type="similarity">
    <text evidence="2">Belongs to the male-specific scotti family.</text>
</comment>
<dbReference type="EnsemblMetazoa" id="XM_017113854.2">
    <property type="protein sequence ID" value="XP_016969343.1"/>
    <property type="gene ID" value="LOC108037311"/>
</dbReference>
<keyword evidence="5" id="KW-0221">Differentiation</keyword>
<reference evidence="7" key="3">
    <citation type="submission" date="2025-05" db="UniProtKB">
        <authorList>
            <consortium name="EnsemblMetazoa"/>
        </authorList>
    </citation>
    <scope>IDENTIFICATION</scope>
</reference>
<evidence type="ECO:0000256" key="5">
    <source>
        <dbReference type="ARBA" id="ARBA00022782"/>
    </source>
</evidence>
<evidence type="ECO:0000256" key="1">
    <source>
        <dbReference type="ARBA" id="ARBA00004011"/>
    </source>
</evidence>
<evidence type="ECO:0000256" key="3">
    <source>
        <dbReference type="ARBA" id="ARBA00015334"/>
    </source>
</evidence>
<accession>A0A6P4E2D2</accession>
<evidence type="ECO:0000256" key="4">
    <source>
        <dbReference type="ARBA" id="ARBA00022473"/>
    </source>
</evidence>
<comment type="function">
    <text evidence="1">Post-meiotically transcribed gene that has a role in late spermiogenesis; required for actin cone progression during spermatid individualization.</text>
</comment>
<evidence type="ECO:0000256" key="6">
    <source>
        <dbReference type="ARBA" id="ARBA00022871"/>
    </source>
</evidence>
<dbReference type="Proteomes" id="UP001652680">
    <property type="component" value="Unassembled WGS sequence"/>
</dbReference>
<reference evidence="9" key="2">
    <citation type="submission" date="2025-04" db="UniProtKB">
        <authorList>
            <consortium name="RefSeq"/>
        </authorList>
    </citation>
    <scope>IDENTIFICATION</scope>
</reference>
<dbReference type="GeneID" id="108037311"/>
<dbReference type="Pfam" id="PF17079">
    <property type="entry name" value="SOTI"/>
    <property type="match status" value="1"/>
</dbReference>
<dbReference type="RefSeq" id="XP_016969343.1">
    <property type="nucleotide sequence ID" value="XM_017113854.1"/>
</dbReference>
<evidence type="ECO:0000256" key="2">
    <source>
        <dbReference type="ARBA" id="ARBA00008849"/>
    </source>
</evidence>
<dbReference type="GO" id="GO:0007291">
    <property type="term" value="P:sperm individualization"/>
    <property type="evidence" value="ECO:0007669"/>
    <property type="project" value="InterPro"/>
</dbReference>
<evidence type="ECO:0000313" key="8">
    <source>
        <dbReference type="Proteomes" id="UP001652680"/>
    </source>
</evidence>
<keyword evidence="6" id="KW-0744">Spermatogenesis</keyword>
<gene>
    <name evidence="9" type="primary">LOC108037311</name>
    <name evidence="7" type="synonym">108037311</name>
</gene>
<proteinExistence type="inferred from homology"/>
<name>A0A6P4E2D2_DRORH</name>
<evidence type="ECO:0000313" key="9">
    <source>
        <dbReference type="RefSeq" id="XP_016969343.1"/>
    </source>
</evidence>
<evidence type="ECO:0000313" key="7">
    <source>
        <dbReference type="EnsemblMetazoa" id="XP_016969343.1"/>
    </source>
</evidence>
<reference evidence="8" key="1">
    <citation type="journal article" date="2021" name="Elife">
        <title>Highly contiguous assemblies of 101 drosophilid genomes.</title>
        <authorList>
            <person name="Kim B.Y."/>
            <person name="Wang J.R."/>
            <person name="Miller D.E."/>
            <person name="Barmina O."/>
            <person name="Delaney E."/>
            <person name="Thompson A."/>
            <person name="Comeault A.A."/>
            <person name="Peede D."/>
            <person name="D'Agostino E.R."/>
            <person name="Pelaez J."/>
            <person name="Aguilar J.M."/>
            <person name="Haji D."/>
            <person name="Matsunaga T."/>
            <person name="Armstrong E.E."/>
            <person name="Zych M."/>
            <person name="Ogawa Y."/>
            <person name="Stamenkovic-Radak M."/>
            <person name="Jelic M."/>
            <person name="Veselinovic M.S."/>
            <person name="Tanaskovic M."/>
            <person name="Eric P."/>
            <person name="Gao J.J."/>
            <person name="Katoh T.K."/>
            <person name="Toda M.J."/>
            <person name="Watabe H."/>
            <person name="Watada M."/>
            <person name="Davis J.S."/>
            <person name="Moyle L.C."/>
            <person name="Manoli G."/>
            <person name="Bertolini E."/>
            <person name="Kostal V."/>
            <person name="Hawley R.S."/>
            <person name="Takahashi A."/>
            <person name="Jones C.D."/>
            <person name="Price D.K."/>
            <person name="Whiteman N."/>
            <person name="Kopp A."/>
            <person name="Matute D.R."/>
            <person name="Petrov D.A."/>
        </authorList>
    </citation>
    <scope>NUCLEOTIDE SEQUENCE [LARGE SCALE GENOMIC DNA]</scope>
</reference>
<dbReference type="InterPro" id="IPR031397">
    <property type="entry name" value="Soti"/>
</dbReference>
<keyword evidence="4" id="KW-0217">Developmental protein</keyword>
<dbReference type="OrthoDB" id="7867455at2759"/>
<organism evidence="9">
    <name type="scientific">Drosophila rhopaloa</name>
    <name type="common">Fruit fly</name>
    <dbReference type="NCBI Taxonomy" id="1041015"/>
    <lineage>
        <taxon>Eukaryota</taxon>
        <taxon>Metazoa</taxon>
        <taxon>Ecdysozoa</taxon>
        <taxon>Arthropoda</taxon>
        <taxon>Hexapoda</taxon>
        <taxon>Insecta</taxon>
        <taxon>Pterygota</taxon>
        <taxon>Neoptera</taxon>
        <taxon>Endopterygota</taxon>
        <taxon>Diptera</taxon>
        <taxon>Brachycera</taxon>
        <taxon>Muscomorpha</taxon>
        <taxon>Ephydroidea</taxon>
        <taxon>Drosophilidae</taxon>
        <taxon>Drosophila</taxon>
        <taxon>Sophophora</taxon>
    </lineage>
</organism>
<dbReference type="AlphaFoldDB" id="A0A6P4E2D2"/>
<protein>
    <recommendedName>
        <fullName evidence="3">Male-specific protein scotti</fullName>
    </recommendedName>
</protein>